<feature type="region of interest" description="Disordered" evidence="1">
    <location>
        <begin position="75"/>
        <end position="116"/>
    </location>
</feature>
<feature type="compositionally biased region" description="Basic and acidic residues" evidence="1">
    <location>
        <begin position="90"/>
        <end position="104"/>
    </location>
</feature>
<accession>A0AAV9GQX4</accession>
<dbReference type="EMBL" id="MU865933">
    <property type="protein sequence ID" value="KAK4450345.1"/>
    <property type="molecule type" value="Genomic_DNA"/>
</dbReference>
<organism evidence="3 4">
    <name type="scientific">Podospora aff. communis PSN243</name>
    <dbReference type="NCBI Taxonomy" id="3040156"/>
    <lineage>
        <taxon>Eukaryota</taxon>
        <taxon>Fungi</taxon>
        <taxon>Dikarya</taxon>
        <taxon>Ascomycota</taxon>
        <taxon>Pezizomycotina</taxon>
        <taxon>Sordariomycetes</taxon>
        <taxon>Sordariomycetidae</taxon>
        <taxon>Sordariales</taxon>
        <taxon>Podosporaceae</taxon>
        <taxon>Podospora</taxon>
    </lineage>
</organism>
<sequence length="398" mass="44328">MGQQARDLPDGVAMTMPLPKRLTFVVILLLLQIYSLSLSVYKVSHEKITEDEIKSKRLRRLMNFIFLSFPRRKRTQRHRQETRTQPNELHLMRAEEDHLSRHSVESSSKLRSNGRGIDSVPAGLRCGFKGTRLRYAPSGLHLRRPYSAAIFGTLSAALEGLNAANCTAPIDGDIAGDGVHTPLWVQQGILWLSVLTGPFLKPSQPRATAVKELAAGLVLTHLSLGMAVVVQIGQRTLTPLDAALVVMILDAQHAALAVSLSSRETLAARWGVVCITASQCFGLVVIGLVLVTLEGGSLYTEECSCFSWFWWAWRSTCADGKSLPDAERLVLWTYYAFRWLGSAQNWHFAVRYMWGFNYMEHDKERWDGVRPNPDSPEGKHGVPATVGFGFTQNLMLGL</sequence>
<keyword evidence="2" id="KW-1133">Transmembrane helix</keyword>
<protein>
    <submittedName>
        <fullName evidence="3">Uncharacterized protein</fullName>
    </submittedName>
</protein>
<evidence type="ECO:0000313" key="3">
    <source>
        <dbReference type="EMBL" id="KAK4450345.1"/>
    </source>
</evidence>
<keyword evidence="4" id="KW-1185">Reference proteome</keyword>
<feature type="transmembrane region" description="Helical" evidence="2">
    <location>
        <begin position="270"/>
        <end position="293"/>
    </location>
</feature>
<gene>
    <name evidence="3" type="ORF">QBC34DRAFT_493993</name>
</gene>
<evidence type="ECO:0000313" key="4">
    <source>
        <dbReference type="Proteomes" id="UP001321760"/>
    </source>
</evidence>
<dbReference type="AlphaFoldDB" id="A0AAV9GQX4"/>
<dbReference type="Proteomes" id="UP001321760">
    <property type="component" value="Unassembled WGS sequence"/>
</dbReference>
<proteinExistence type="predicted"/>
<keyword evidence="2" id="KW-0812">Transmembrane</keyword>
<reference evidence="3" key="1">
    <citation type="journal article" date="2023" name="Mol. Phylogenet. Evol.">
        <title>Genome-scale phylogeny and comparative genomics of the fungal order Sordariales.</title>
        <authorList>
            <person name="Hensen N."/>
            <person name="Bonometti L."/>
            <person name="Westerberg I."/>
            <person name="Brannstrom I.O."/>
            <person name="Guillou S."/>
            <person name="Cros-Aarteil S."/>
            <person name="Calhoun S."/>
            <person name="Haridas S."/>
            <person name="Kuo A."/>
            <person name="Mondo S."/>
            <person name="Pangilinan J."/>
            <person name="Riley R."/>
            <person name="LaButti K."/>
            <person name="Andreopoulos B."/>
            <person name="Lipzen A."/>
            <person name="Chen C."/>
            <person name="Yan M."/>
            <person name="Daum C."/>
            <person name="Ng V."/>
            <person name="Clum A."/>
            <person name="Steindorff A."/>
            <person name="Ohm R.A."/>
            <person name="Martin F."/>
            <person name="Silar P."/>
            <person name="Natvig D.O."/>
            <person name="Lalanne C."/>
            <person name="Gautier V."/>
            <person name="Ament-Velasquez S.L."/>
            <person name="Kruys A."/>
            <person name="Hutchinson M.I."/>
            <person name="Powell A.J."/>
            <person name="Barry K."/>
            <person name="Miller A.N."/>
            <person name="Grigoriev I.V."/>
            <person name="Debuchy R."/>
            <person name="Gladieux P."/>
            <person name="Hiltunen Thoren M."/>
            <person name="Johannesson H."/>
        </authorList>
    </citation>
    <scope>NUCLEOTIDE SEQUENCE</scope>
    <source>
        <strain evidence="3">PSN243</strain>
    </source>
</reference>
<evidence type="ECO:0000256" key="2">
    <source>
        <dbReference type="SAM" id="Phobius"/>
    </source>
</evidence>
<comment type="caution">
    <text evidence="3">The sequence shown here is derived from an EMBL/GenBank/DDBJ whole genome shotgun (WGS) entry which is preliminary data.</text>
</comment>
<name>A0AAV9GQX4_9PEZI</name>
<reference evidence="3" key="2">
    <citation type="submission" date="2023-05" db="EMBL/GenBank/DDBJ databases">
        <authorList>
            <consortium name="Lawrence Berkeley National Laboratory"/>
            <person name="Steindorff A."/>
            <person name="Hensen N."/>
            <person name="Bonometti L."/>
            <person name="Westerberg I."/>
            <person name="Brannstrom I.O."/>
            <person name="Guillou S."/>
            <person name="Cros-Aarteil S."/>
            <person name="Calhoun S."/>
            <person name="Haridas S."/>
            <person name="Kuo A."/>
            <person name="Mondo S."/>
            <person name="Pangilinan J."/>
            <person name="Riley R."/>
            <person name="Labutti K."/>
            <person name="Andreopoulos B."/>
            <person name="Lipzen A."/>
            <person name="Chen C."/>
            <person name="Yanf M."/>
            <person name="Daum C."/>
            <person name="Ng V."/>
            <person name="Clum A."/>
            <person name="Ohm R."/>
            <person name="Martin F."/>
            <person name="Silar P."/>
            <person name="Natvig D."/>
            <person name="Lalanne C."/>
            <person name="Gautier V."/>
            <person name="Ament-Velasquez S.L."/>
            <person name="Kruys A."/>
            <person name="Hutchinson M.I."/>
            <person name="Powell A.J."/>
            <person name="Barry K."/>
            <person name="Miller A.N."/>
            <person name="Grigoriev I.V."/>
            <person name="Debuchy R."/>
            <person name="Gladieux P."/>
            <person name="Thoren M.H."/>
            <person name="Johannesson H."/>
        </authorList>
    </citation>
    <scope>NUCLEOTIDE SEQUENCE</scope>
    <source>
        <strain evidence="3">PSN243</strain>
    </source>
</reference>
<feature type="transmembrane region" description="Helical" evidence="2">
    <location>
        <begin position="22"/>
        <end position="41"/>
    </location>
</feature>
<evidence type="ECO:0000256" key="1">
    <source>
        <dbReference type="SAM" id="MobiDB-lite"/>
    </source>
</evidence>
<keyword evidence="2" id="KW-0472">Membrane</keyword>